<dbReference type="InterPro" id="IPR014016">
    <property type="entry name" value="UvrD-like_ATP-bd"/>
</dbReference>
<evidence type="ECO:0000256" key="4">
    <source>
        <dbReference type="ARBA" id="ARBA00022840"/>
    </source>
</evidence>
<feature type="region of interest" description="Disordered" evidence="6">
    <location>
        <begin position="1"/>
        <end position="28"/>
    </location>
</feature>
<feature type="binding site" evidence="5">
    <location>
        <begin position="236"/>
        <end position="243"/>
    </location>
    <ligand>
        <name>ATP</name>
        <dbReference type="ChEBI" id="CHEBI:30616"/>
    </ligand>
</feature>
<comment type="caution">
    <text evidence="9">The sequence shown here is derived from an EMBL/GenBank/DDBJ whole genome shotgun (WGS) entry which is preliminary data.</text>
</comment>
<evidence type="ECO:0000259" key="8">
    <source>
        <dbReference type="PROSITE" id="PS51198"/>
    </source>
</evidence>
<dbReference type="Pfam" id="PF13538">
    <property type="entry name" value="UvrD_C_2"/>
    <property type="match status" value="1"/>
</dbReference>
<evidence type="ECO:0000256" key="6">
    <source>
        <dbReference type="SAM" id="MobiDB-lite"/>
    </source>
</evidence>
<sequence length="699" mass="78744">MNEHQRSGADPDPQPRAQNTVFREEEEHLESTLEKVSTDLSRASELFERTNGAYRSTKFYMSENRGEIDPQEMYQNELYLKEVDRNAEAACLSRDRLAQLYESPYFARVAFAPEGETEPKISYIGKFAFSHNGSIEVSDWRSPVAGLFYDFDIGRAHYDAPSGPVSGMLKAKRQIKVESSKLVYAVDDSSGIRDEVMQRELSKTSDSKMRSIISSIQREQNEIIRDETGETLIIQGVAGSGKTSIALHRIAYLLYRRKGTLSSKSVAILSPNKVFGDYISSVLPELGEEPICELGLASIAASAIGSSVEIEAQRYPVDDADDAWLARAQYKGTLEFAESLRAYAEDARFEVFSGKDLSFGTRTFKGDWLTERYRSYGRLAIRERIDLLAGEVLTDLAARSIGSRTAQPKRFEVRQKLTAMLAAKDALGLYRRFFAERGRKHMLHMPKKGVVEWEDACPLAFLQSAFDGFEELADYRHLLIDEMQDMTPIQHLLIARLFPCEKTILGDFNQMVDPVNGMTLAAMATLYGASRVFHLKQSYRSTLEINELALRVRPVSELVAMKRHGKAVRFERCGDTQGVLAQIGRIIEKFEKGDSKTLGIIHKSDKIARVYHELLSQDHRVHLISDESATFSDGATIASVKMAKGLEFDEVVILDADAGQYESEYERSLLYVAITRAMHELTVLYRIKPAEMLGWGQRA</sequence>
<feature type="domain" description="UvrD-like helicase ATP-binding" evidence="8">
    <location>
        <begin position="215"/>
        <end position="542"/>
    </location>
</feature>
<evidence type="ECO:0000259" key="7">
    <source>
        <dbReference type="PROSITE" id="PS50042"/>
    </source>
</evidence>
<organism evidence="9 10">
    <name type="scientific">Raoultibacter massiliensis</name>
    <dbReference type="NCBI Taxonomy" id="1852371"/>
    <lineage>
        <taxon>Bacteria</taxon>
        <taxon>Bacillati</taxon>
        <taxon>Actinomycetota</taxon>
        <taxon>Coriobacteriia</taxon>
        <taxon>Eggerthellales</taxon>
        <taxon>Eggerthellaceae</taxon>
        <taxon>Raoultibacter</taxon>
    </lineage>
</organism>
<evidence type="ECO:0000256" key="3">
    <source>
        <dbReference type="ARBA" id="ARBA00022806"/>
    </source>
</evidence>
<keyword evidence="1 5" id="KW-0547">Nucleotide-binding</keyword>
<protein>
    <submittedName>
        <fullName evidence="9">ATP-binding domain-containing protein</fullName>
    </submittedName>
</protein>
<evidence type="ECO:0000256" key="2">
    <source>
        <dbReference type="ARBA" id="ARBA00022801"/>
    </source>
</evidence>
<dbReference type="PANTHER" id="PTHR11070:SF17">
    <property type="entry name" value="DNA HELICASE IV"/>
    <property type="match status" value="1"/>
</dbReference>
<dbReference type="Proteomes" id="UP001487305">
    <property type="component" value="Unassembled WGS sequence"/>
</dbReference>
<dbReference type="SUPFAM" id="SSF52540">
    <property type="entry name" value="P-loop containing nucleoside triphosphate hydrolases"/>
    <property type="match status" value="1"/>
</dbReference>
<dbReference type="GO" id="GO:0005524">
    <property type="term" value="F:ATP binding"/>
    <property type="evidence" value="ECO:0007669"/>
    <property type="project" value="UniProtKB-KW"/>
</dbReference>
<keyword evidence="3 5" id="KW-0347">Helicase</keyword>
<evidence type="ECO:0000256" key="5">
    <source>
        <dbReference type="PROSITE-ProRule" id="PRU00560"/>
    </source>
</evidence>
<keyword evidence="10" id="KW-1185">Reference proteome</keyword>
<dbReference type="PANTHER" id="PTHR11070">
    <property type="entry name" value="UVRD / RECB / PCRA DNA HELICASE FAMILY MEMBER"/>
    <property type="match status" value="1"/>
</dbReference>
<evidence type="ECO:0000256" key="1">
    <source>
        <dbReference type="ARBA" id="ARBA00022741"/>
    </source>
</evidence>
<dbReference type="InterPro" id="IPR027417">
    <property type="entry name" value="P-loop_NTPase"/>
</dbReference>
<evidence type="ECO:0000313" key="9">
    <source>
        <dbReference type="EMBL" id="MEQ3362181.1"/>
    </source>
</evidence>
<accession>A0ABV1JCW2</accession>
<dbReference type="InterPro" id="IPR027785">
    <property type="entry name" value="UvrD-like_helicase_C"/>
</dbReference>
<dbReference type="InterPro" id="IPR000595">
    <property type="entry name" value="cNMP-bd_dom"/>
</dbReference>
<dbReference type="RefSeq" id="WP_180963541.1">
    <property type="nucleotide sequence ID" value="NZ_JBBNOP010000003.1"/>
</dbReference>
<dbReference type="Gene3D" id="3.40.50.300">
    <property type="entry name" value="P-loop containing nucleotide triphosphate hydrolases"/>
    <property type="match status" value="2"/>
</dbReference>
<keyword evidence="4 5" id="KW-0067">ATP-binding</keyword>
<name>A0ABV1JCW2_9ACTN</name>
<keyword evidence="2 5" id="KW-0378">Hydrolase</keyword>
<dbReference type="PROSITE" id="PS50042">
    <property type="entry name" value="CNMP_BINDING_3"/>
    <property type="match status" value="1"/>
</dbReference>
<reference evidence="9 10" key="1">
    <citation type="submission" date="2024-04" db="EMBL/GenBank/DDBJ databases">
        <title>Human intestinal bacterial collection.</title>
        <authorList>
            <person name="Pauvert C."/>
            <person name="Hitch T.C.A."/>
            <person name="Clavel T."/>
        </authorList>
    </citation>
    <scope>NUCLEOTIDE SEQUENCE [LARGE SCALE GENOMIC DNA]</scope>
    <source>
        <strain evidence="9 10">CLA-KB-H42</strain>
    </source>
</reference>
<dbReference type="PROSITE" id="PS51198">
    <property type="entry name" value="UVRD_HELICASE_ATP_BIND"/>
    <property type="match status" value="1"/>
</dbReference>
<feature type="domain" description="Cyclic nucleotide-binding" evidence="7">
    <location>
        <begin position="200"/>
        <end position="277"/>
    </location>
</feature>
<dbReference type="EMBL" id="JBBNOP010000003">
    <property type="protein sequence ID" value="MEQ3362181.1"/>
    <property type="molecule type" value="Genomic_DNA"/>
</dbReference>
<evidence type="ECO:0000313" key="10">
    <source>
        <dbReference type="Proteomes" id="UP001487305"/>
    </source>
</evidence>
<gene>
    <name evidence="9" type="ORF">AAA083_04220</name>
</gene>
<dbReference type="InterPro" id="IPR000212">
    <property type="entry name" value="DNA_helicase_UvrD/REP"/>
</dbReference>
<proteinExistence type="predicted"/>